<dbReference type="EMBL" id="JASCZI010184066">
    <property type="protein sequence ID" value="MED6189906.1"/>
    <property type="molecule type" value="Genomic_DNA"/>
</dbReference>
<keyword evidence="1" id="KW-0472">Membrane</keyword>
<organism evidence="2 3">
    <name type="scientific">Stylosanthes scabra</name>
    <dbReference type="NCBI Taxonomy" id="79078"/>
    <lineage>
        <taxon>Eukaryota</taxon>
        <taxon>Viridiplantae</taxon>
        <taxon>Streptophyta</taxon>
        <taxon>Embryophyta</taxon>
        <taxon>Tracheophyta</taxon>
        <taxon>Spermatophyta</taxon>
        <taxon>Magnoliopsida</taxon>
        <taxon>eudicotyledons</taxon>
        <taxon>Gunneridae</taxon>
        <taxon>Pentapetalae</taxon>
        <taxon>rosids</taxon>
        <taxon>fabids</taxon>
        <taxon>Fabales</taxon>
        <taxon>Fabaceae</taxon>
        <taxon>Papilionoideae</taxon>
        <taxon>50 kb inversion clade</taxon>
        <taxon>dalbergioids sensu lato</taxon>
        <taxon>Dalbergieae</taxon>
        <taxon>Pterocarpus clade</taxon>
        <taxon>Stylosanthes</taxon>
    </lineage>
</organism>
<sequence length="151" mass="16961">MAPPTPTWRPQSFLLLLPLTSPAPKLSPSLTLPVVSPHLVIVACLLARVTAAPPVKLVVARSPHKDRVLPFSKPASPHRYCLSSASRSPRCVAAVSVIPRQRRCLARPLCWFRCSCYAALFRCAFSTLLFTIFLHCLIFRFFNFFLIQVMR</sequence>
<protein>
    <submittedName>
        <fullName evidence="2">Uncharacterized protein</fullName>
    </submittedName>
</protein>
<accession>A0ABU6WWT4</accession>
<gene>
    <name evidence="2" type="ORF">PIB30_100576</name>
</gene>
<comment type="caution">
    <text evidence="2">The sequence shown here is derived from an EMBL/GenBank/DDBJ whole genome shotgun (WGS) entry which is preliminary data.</text>
</comment>
<reference evidence="2 3" key="1">
    <citation type="journal article" date="2023" name="Plants (Basel)">
        <title>Bridging the Gap: Combining Genomics and Transcriptomics Approaches to Understand Stylosanthes scabra, an Orphan Legume from the Brazilian Caatinga.</title>
        <authorList>
            <person name="Ferreira-Neto J.R.C."/>
            <person name="da Silva M.D."/>
            <person name="Binneck E."/>
            <person name="de Melo N.F."/>
            <person name="da Silva R.H."/>
            <person name="de Melo A.L.T.M."/>
            <person name="Pandolfi V."/>
            <person name="Bustamante F.O."/>
            <person name="Brasileiro-Vidal A.C."/>
            <person name="Benko-Iseppon A.M."/>
        </authorList>
    </citation>
    <scope>NUCLEOTIDE SEQUENCE [LARGE SCALE GENOMIC DNA]</scope>
    <source>
        <tissue evidence="2">Leaves</tissue>
    </source>
</reference>
<feature type="transmembrane region" description="Helical" evidence="1">
    <location>
        <begin position="119"/>
        <end position="142"/>
    </location>
</feature>
<evidence type="ECO:0000313" key="2">
    <source>
        <dbReference type="EMBL" id="MED6189906.1"/>
    </source>
</evidence>
<evidence type="ECO:0000313" key="3">
    <source>
        <dbReference type="Proteomes" id="UP001341840"/>
    </source>
</evidence>
<name>A0ABU6WWT4_9FABA</name>
<keyword evidence="3" id="KW-1185">Reference proteome</keyword>
<proteinExistence type="predicted"/>
<keyword evidence="1" id="KW-1133">Transmembrane helix</keyword>
<dbReference type="Proteomes" id="UP001341840">
    <property type="component" value="Unassembled WGS sequence"/>
</dbReference>
<evidence type="ECO:0000256" key="1">
    <source>
        <dbReference type="SAM" id="Phobius"/>
    </source>
</evidence>
<keyword evidence="1" id="KW-0812">Transmembrane</keyword>